<sequence length="314" mass="36752">MIWMYRDINEEIYDLKERLRSKEKLDSLKSIAIEELKKKNQSLEVLKETLKKEEKDVFKLEGTSLSSFFFNLIGKKEDRLDKERKEFLAAKIKYDECVLAIKELENEIEKCNKELMKYSGVKQEYEKAIKEKQEMLINDDTHVGRRLRSLLDKLNELKLDIKEVKEAINAGENASKALLDIRQPLESAHSWGVWDMLGGGFFTDLIKHSKIDDANKLSYDVQHHLKRFQKELTDVNQFTDIEVNIGSFAKFADFFFDGLFADWFVQSKINESISNVDDAYNRVESILSDLSRDLNIMERAQKSIEKEIISILEM</sequence>
<dbReference type="Proteomes" id="UP000184114">
    <property type="component" value="Unassembled WGS sequence"/>
</dbReference>
<dbReference type="EMBL" id="FQTY01000002">
    <property type="protein sequence ID" value="SHE41626.1"/>
    <property type="molecule type" value="Genomic_DNA"/>
</dbReference>
<protein>
    <submittedName>
        <fullName evidence="2">Uncharacterized protein</fullName>
    </submittedName>
</protein>
<keyword evidence="1" id="KW-0175">Coiled coil</keyword>
<dbReference type="AlphaFoldDB" id="A0A1M4TAV9"/>
<organism evidence="2 3">
    <name type="scientific">Tissierella praeacuta DSM 18095</name>
    <dbReference type="NCBI Taxonomy" id="1123404"/>
    <lineage>
        <taxon>Bacteria</taxon>
        <taxon>Bacillati</taxon>
        <taxon>Bacillota</taxon>
        <taxon>Tissierellia</taxon>
        <taxon>Tissierellales</taxon>
        <taxon>Tissierellaceae</taxon>
        <taxon>Tissierella</taxon>
    </lineage>
</organism>
<feature type="coiled-coil region" evidence="1">
    <location>
        <begin position="94"/>
        <end position="174"/>
    </location>
</feature>
<keyword evidence="3" id="KW-1185">Reference proteome</keyword>
<reference evidence="3" key="1">
    <citation type="submission" date="2016-11" db="EMBL/GenBank/DDBJ databases">
        <authorList>
            <person name="Varghese N."/>
            <person name="Submissions S."/>
        </authorList>
    </citation>
    <scope>NUCLEOTIDE SEQUENCE [LARGE SCALE GENOMIC DNA]</scope>
    <source>
        <strain evidence="3">DSM 18095</strain>
    </source>
</reference>
<evidence type="ECO:0000313" key="2">
    <source>
        <dbReference type="EMBL" id="SHE41626.1"/>
    </source>
</evidence>
<name>A0A1M4TAV9_9FIRM</name>
<evidence type="ECO:0000256" key="1">
    <source>
        <dbReference type="SAM" id="Coils"/>
    </source>
</evidence>
<dbReference type="STRING" id="1123404.SAMN02745784_00590"/>
<evidence type="ECO:0000313" key="3">
    <source>
        <dbReference type="Proteomes" id="UP000184114"/>
    </source>
</evidence>
<accession>A0A1M4TAV9</accession>
<gene>
    <name evidence="2" type="ORF">SAMN02745784_00590</name>
</gene>
<feature type="coiled-coil region" evidence="1">
    <location>
        <begin position="5"/>
        <end position="63"/>
    </location>
</feature>
<proteinExistence type="predicted"/>